<dbReference type="AlphaFoldDB" id="W7YT38"/>
<feature type="domain" description="Capsule synthesis protein CapA" evidence="3">
    <location>
        <begin position="66"/>
        <end position="316"/>
    </location>
</feature>
<keyword evidence="2" id="KW-1133">Transmembrane helix</keyword>
<accession>W7YT38</accession>
<dbReference type="PANTHER" id="PTHR33393:SF12">
    <property type="entry name" value="CAPSULE BIOSYNTHESIS PROTEIN CAPA"/>
    <property type="match status" value="1"/>
</dbReference>
<dbReference type="InterPro" id="IPR052169">
    <property type="entry name" value="CW_Biosynth-Accessory"/>
</dbReference>
<dbReference type="InterPro" id="IPR029052">
    <property type="entry name" value="Metallo-depent_PP-like"/>
</dbReference>
<protein>
    <submittedName>
        <fullName evidence="4">Capsule biosynthesis protein capA</fullName>
    </submittedName>
</protein>
<dbReference type="Gene3D" id="3.60.21.10">
    <property type="match status" value="1"/>
</dbReference>
<dbReference type="OrthoDB" id="9810906at2"/>
<feature type="transmembrane region" description="Helical" evidence="2">
    <location>
        <begin position="12"/>
        <end position="33"/>
    </location>
</feature>
<gene>
    <name evidence="4" type="ORF">JCM16418_4540</name>
</gene>
<dbReference type="SUPFAM" id="SSF56300">
    <property type="entry name" value="Metallo-dependent phosphatases"/>
    <property type="match status" value="1"/>
</dbReference>
<dbReference type="SMART" id="SM00854">
    <property type="entry name" value="PGA_cap"/>
    <property type="match status" value="1"/>
</dbReference>
<evidence type="ECO:0000259" key="3">
    <source>
        <dbReference type="SMART" id="SM00854"/>
    </source>
</evidence>
<keyword evidence="2" id="KW-0812">Transmembrane</keyword>
<reference evidence="4 5" key="1">
    <citation type="journal article" date="2014" name="Genome Announc.">
        <title>Draft Genome Sequence of Paenibacillus pini JCM 16418T, Isolated from the Rhizosphere of Pine Tree.</title>
        <authorList>
            <person name="Yuki M."/>
            <person name="Oshima K."/>
            <person name="Suda W."/>
            <person name="Oshida Y."/>
            <person name="Kitamura K."/>
            <person name="Iida Y."/>
            <person name="Hattori M."/>
            <person name="Ohkuma M."/>
        </authorList>
    </citation>
    <scope>NUCLEOTIDE SEQUENCE [LARGE SCALE GENOMIC DNA]</scope>
    <source>
        <strain evidence="4 5">JCM 16418</strain>
    </source>
</reference>
<dbReference type="EMBL" id="BAVZ01000022">
    <property type="protein sequence ID" value="GAF10358.1"/>
    <property type="molecule type" value="Genomic_DNA"/>
</dbReference>
<evidence type="ECO:0000256" key="2">
    <source>
        <dbReference type="SAM" id="Phobius"/>
    </source>
</evidence>
<dbReference type="STRING" id="1236976.JCM16418_4540"/>
<name>W7YT38_9BACL</name>
<dbReference type="Pfam" id="PF09587">
    <property type="entry name" value="PGA_cap"/>
    <property type="match status" value="1"/>
</dbReference>
<proteinExistence type="inferred from homology"/>
<evidence type="ECO:0000313" key="4">
    <source>
        <dbReference type="EMBL" id="GAF10358.1"/>
    </source>
</evidence>
<dbReference type="CDD" id="cd07381">
    <property type="entry name" value="MPP_CapA"/>
    <property type="match status" value="1"/>
</dbReference>
<dbReference type="eggNOG" id="COG2843">
    <property type="taxonomic scope" value="Bacteria"/>
</dbReference>
<sequence length="426" mass="47710">MHLSLRHYIKRTTTVGMIFILIILALIENTYLLNPKLEQAVSTSSGNGHTIESRAVVSVDQMTHITFAAAGDIMFHSPQLISGYDSKSGTYDFKAVFQEVQPIISAADIAIANFETTTAGTANGKYTGYPQFNSPDSVVDAIKYAGFDVLSTANNHSLDMGSKGLIRTVKTIQKRMLDNVGTYIQKPRSRVLLKEVKGVKMAFLSYTESTNGLDKKLTPAERDSLINILDEDKIKEDIWYAKQNKADLIVAFMHWGVEYDNEPSINQKRLAASFAKGGVDIILGSHPHVIQKSEQLKQTGSTSFVIYSMGNFISNQRYETMSNEATEGGIILVFDIQKNLETNQTMIKHVRYVPTWVYRSEKKSDSKYTYRIIPEGTTEFAKILSKGNQQRMKQSYTATVAKMDQQSFTDVALQSRYPKGNVALQW</sequence>
<evidence type="ECO:0000313" key="5">
    <source>
        <dbReference type="Proteomes" id="UP000019364"/>
    </source>
</evidence>
<keyword evidence="2" id="KW-0472">Membrane</keyword>
<dbReference type="RefSeq" id="WP_052020610.1">
    <property type="nucleotide sequence ID" value="NZ_BAVZ01000022.1"/>
</dbReference>
<evidence type="ECO:0000256" key="1">
    <source>
        <dbReference type="ARBA" id="ARBA00005662"/>
    </source>
</evidence>
<dbReference type="InterPro" id="IPR019079">
    <property type="entry name" value="Capsule_synth_CapA"/>
</dbReference>
<comment type="caution">
    <text evidence="4">The sequence shown here is derived from an EMBL/GenBank/DDBJ whole genome shotgun (WGS) entry which is preliminary data.</text>
</comment>
<keyword evidence="5" id="KW-1185">Reference proteome</keyword>
<comment type="similarity">
    <text evidence="1">Belongs to the CapA family.</text>
</comment>
<dbReference type="PANTHER" id="PTHR33393">
    <property type="entry name" value="POLYGLUTAMINE SYNTHESIS ACCESSORY PROTEIN RV0574C-RELATED"/>
    <property type="match status" value="1"/>
</dbReference>
<dbReference type="Proteomes" id="UP000019364">
    <property type="component" value="Unassembled WGS sequence"/>
</dbReference>
<organism evidence="4 5">
    <name type="scientific">Paenibacillus pini JCM 16418</name>
    <dbReference type="NCBI Taxonomy" id="1236976"/>
    <lineage>
        <taxon>Bacteria</taxon>
        <taxon>Bacillati</taxon>
        <taxon>Bacillota</taxon>
        <taxon>Bacilli</taxon>
        <taxon>Bacillales</taxon>
        <taxon>Paenibacillaceae</taxon>
        <taxon>Paenibacillus</taxon>
    </lineage>
</organism>